<protein>
    <recommendedName>
        <fullName evidence="2">Integrator complex subunit 12</fullName>
    </recommendedName>
</protein>
<dbReference type="SMART" id="SM00249">
    <property type="entry name" value="PHD"/>
    <property type="match status" value="1"/>
</dbReference>
<dbReference type="PROSITE" id="PS50016">
    <property type="entry name" value="ZF_PHD_2"/>
    <property type="match status" value="1"/>
</dbReference>
<dbReference type="GO" id="GO:0008270">
    <property type="term" value="F:zinc ion binding"/>
    <property type="evidence" value="ECO:0007669"/>
    <property type="project" value="UniProtKB-KW"/>
</dbReference>
<dbReference type="InterPro" id="IPR011011">
    <property type="entry name" value="Znf_FYVE_PHD"/>
</dbReference>
<keyword evidence="3" id="KW-0479">Metal-binding</keyword>
<feature type="region of interest" description="Disordered" evidence="7">
    <location>
        <begin position="78"/>
        <end position="110"/>
    </location>
</feature>
<evidence type="ECO:0000256" key="1">
    <source>
        <dbReference type="ARBA" id="ARBA00006009"/>
    </source>
</evidence>
<reference evidence="9 10" key="1">
    <citation type="submission" date="2015-01" db="EMBL/GenBank/DDBJ databases">
        <title>Evolution of Trichinella species and genotypes.</title>
        <authorList>
            <person name="Korhonen P.K."/>
            <person name="Edoardo P."/>
            <person name="Giuseppe L.R."/>
            <person name="Gasser R.B."/>
        </authorList>
    </citation>
    <scope>NUCLEOTIDE SEQUENCE [LARGE SCALE GENOMIC DNA]</scope>
    <source>
        <strain evidence="9">ISS1029</strain>
    </source>
</reference>
<accession>A0A0V1H656</accession>
<evidence type="ECO:0000259" key="8">
    <source>
        <dbReference type="PROSITE" id="PS50016"/>
    </source>
</evidence>
<keyword evidence="10" id="KW-1185">Reference proteome</keyword>
<organism evidence="9 10">
    <name type="scientific">Trichinella zimbabwensis</name>
    <dbReference type="NCBI Taxonomy" id="268475"/>
    <lineage>
        <taxon>Eukaryota</taxon>
        <taxon>Metazoa</taxon>
        <taxon>Ecdysozoa</taxon>
        <taxon>Nematoda</taxon>
        <taxon>Enoplea</taxon>
        <taxon>Dorylaimia</taxon>
        <taxon>Trichinellida</taxon>
        <taxon>Trichinellidae</taxon>
        <taxon>Trichinella</taxon>
    </lineage>
</organism>
<name>A0A0V1H656_9BILA</name>
<evidence type="ECO:0000256" key="3">
    <source>
        <dbReference type="ARBA" id="ARBA00022723"/>
    </source>
</evidence>
<dbReference type="InterPro" id="IPR019787">
    <property type="entry name" value="Znf_PHD-finger"/>
</dbReference>
<dbReference type="AlphaFoldDB" id="A0A0V1H656"/>
<feature type="domain" description="PHD-type" evidence="8">
    <location>
        <begin position="184"/>
        <end position="239"/>
    </location>
</feature>
<dbReference type="EMBL" id="JYDP01000128">
    <property type="protein sequence ID" value="KRZ05977.1"/>
    <property type="molecule type" value="Genomic_DNA"/>
</dbReference>
<keyword evidence="5" id="KW-0862">Zinc</keyword>
<evidence type="ECO:0000256" key="2">
    <source>
        <dbReference type="ARBA" id="ARBA00016814"/>
    </source>
</evidence>
<dbReference type="InterPro" id="IPR019786">
    <property type="entry name" value="Zinc_finger_PHD-type_CS"/>
</dbReference>
<comment type="similarity">
    <text evidence="1">Belongs to the Integrator subunit 12 family.</text>
</comment>
<dbReference type="InterPro" id="IPR001965">
    <property type="entry name" value="Znf_PHD"/>
</dbReference>
<evidence type="ECO:0000256" key="5">
    <source>
        <dbReference type="ARBA" id="ARBA00022833"/>
    </source>
</evidence>
<comment type="caution">
    <text evidence="9">The sequence shown here is derived from an EMBL/GenBank/DDBJ whole genome shotgun (WGS) entry which is preliminary data.</text>
</comment>
<feature type="compositionally biased region" description="Polar residues" evidence="7">
    <location>
        <begin position="78"/>
        <end position="98"/>
    </location>
</feature>
<proteinExistence type="inferred from homology"/>
<evidence type="ECO:0000313" key="10">
    <source>
        <dbReference type="Proteomes" id="UP000055024"/>
    </source>
</evidence>
<sequence>MFDDSFYEKLLRIHGSSDPECKKALEKLMTETAEFYKRQGIAEYSGFVDNKEAELTGSIVRSTDRPSVAVTQEMDQQLTGITPTSSLGKSPGTLNSDTGPMAKVPRLGNDSDSDLDGLHIVEQCCSSNALLRNNRNDTVVDGRKNENSRISNLINTQNPNVCETKYDKGKPSKWPIDDTNNYERLSCVMCKNGTSTSDNALVKCQMCSKMYHQKCHVPKVPEDQVDPRVLWYCKECSEEQKKLPAVSELKPVVSGLSSKIAVERQQTVDKEAFVRRPLGSETLFRNPLIDFSSSGRSKESFSQAISNAGDRLLNNSQISRIKSLDQKHSRFQLQNTPLKTSSITGSSISKSAGILGGSRNVLNLDVNSTHGFVEKKSEPTISASVGSSSPRSFKNCSLHFTTCLDVCGVVVVVDGAHTFGSAVKCVGCFNCSGKSGFEFEFGKIFSSFIITDGRTRQRQRSFSTKSKNKIKLKKETELHIWENRCERETVRLFVDYDVEEETFFDGSRIVLSSYAAVVPASSSSSSSSSSSRLE</sequence>
<dbReference type="OrthoDB" id="9976063at2759"/>
<dbReference type="InterPro" id="IPR039054">
    <property type="entry name" value="Int12_PHD"/>
</dbReference>
<evidence type="ECO:0000313" key="9">
    <source>
        <dbReference type="EMBL" id="KRZ05977.1"/>
    </source>
</evidence>
<evidence type="ECO:0000256" key="4">
    <source>
        <dbReference type="ARBA" id="ARBA00022771"/>
    </source>
</evidence>
<evidence type="ECO:0000256" key="6">
    <source>
        <dbReference type="PROSITE-ProRule" id="PRU00146"/>
    </source>
</evidence>
<dbReference type="Proteomes" id="UP000055024">
    <property type="component" value="Unassembled WGS sequence"/>
</dbReference>
<keyword evidence="4 6" id="KW-0863">Zinc-finger</keyword>
<dbReference type="SUPFAM" id="SSF57903">
    <property type="entry name" value="FYVE/PHD zinc finger"/>
    <property type="match status" value="1"/>
</dbReference>
<dbReference type="Pfam" id="PF00628">
    <property type="entry name" value="PHD"/>
    <property type="match status" value="1"/>
</dbReference>
<evidence type="ECO:0000256" key="7">
    <source>
        <dbReference type="SAM" id="MobiDB-lite"/>
    </source>
</evidence>
<gene>
    <name evidence="9" type="primary">ints12</name>
    <name evidence="9" type="ORF">T11_12880</name>
</gene>
<dbReference type="CDD" id="cd15501">
    <property type="entry name" value="PHD_Int12"/>
    <property type="match status" value="1"/>
</dbReference>
<dbReference type="InterPro" id="IPR013083">
    <property type="entry name" value="Znf_RING/FYVE/PHD"/>
</dbReference>
<dbReference type="PROSITE" id="PS01359">
    <property type="entry name" value="ZF_PHD_1"/>
    <property type="match status" value="1"/>
</dbReference>
<dbReference type="Gene3D" id="3.30.40.10">
    <property type="entry name" value="Zinc/RING finger domain, C3HC4 (zinc finger)"/>
    <property type="match status" value="1"/>
</dbReference>